<dbReference type="Gene3D" id="3.40.50.300">
    <property type="entry name" value="P-loop containing nucleotide triphosphate hydrolases"/>
    <property type="match status" value="1"/>
</dbReference>
<evidence type="ECO:0000256" key="1">
    <source>
        <dbReference type="ARBA" id="ARBA00007733"/>
    </source>
</evidence>
<dbReference type="AlphaFoldDB" id="A0A1W9NWE5"/>
<evidence type="ECO:0000256" key="7">
    <source>
        <dbReference type="NCBIfam" id="TIGR00487"/>
    </source>
</evidence>
<dbReference type="EMBL" id="MZGJ01000034">
    <property type="protein sequence ID" value="OQX50392.1"/>
    <property type="molecule type" value="Genomic_DNA"/>
</dbReference>
<comment type="function">
    <text evidence="8">One of the essential components for the initiation of protein synthesis. Protects formylmethionyl-tRNA from spontaneous hydrolysis and promotes its binding to the 30S ribosomal subunits. Also involved in the hydrolysis of GTP during the formation of the 70S ribosomal complex.</text>
</comment>
<dbReference type="FunFam" id="2.40.30.10:FF:000008">
    <property type="entry name" value="Translation initiation factor IF-2"/>
    <property type="match status" value="1"/>
</dbReference>
<protein>
    <recommendedName>
        <fullName evidence="2 7">Translation initiation factor IF-2</fullName>
    </recommendedName>
</protein>
<dbReference type="InterPro" id="IPR023115">
    <property type="entry name" value="TIF_IF2_dom3"/>
</dbReference>
<evidence type="ECO:0000259" key="9">
    <source>
        <dbReference type="PROSITE" id="PS51722"/>
    </source>
</evidence>
<dbReference type="InterPro" id="IPR005225">
    <property type="entry name" value="Small_GTP-bd"/>
</dbReference>
<dbReference type="GO" id="GO:0005737">
    <property type="term" value="C:cytoplasm"/>
    <property type="evidence" value="ECO:0007669"/>
    <property type="project" value="UniProtKB-UniRule"/>
</dbReference>
<keyword evidence="3 8" id="KW-0396">Initiation factor</keyword>
<dbReference type="InterPro" id="IPR044145">
    <property type="entry name" value="IF2_II"/>
</dbReference>
<dbReference type="Pfam" id="PF00009">
    <property type="entry name" value="GTP_EFTU"/>
    <property type="match status" value="1"/>
</dbReference>
<evidence type="ECO:0000256" key="4">
    <source>
        <dbReference type="ARBA" id="ARBA00022741"/>
    </source>
</evidence>
<evidence type="ECO:0000256" key="6">
    <source>
        <dbReference type="ARBA" id="ARBA00023134"/>
    </source>
</evidence>
<reference evidence="11" key="1">
    <citation type="submission" date="2017-03" db="EMBL/GenBank/DDBJ databases">
        <title>Novel pathways for hydrocarbon cycling and metabolic interdependencies in hydrothermal sediment communities.</title>
        <authorList>
            <person name="Dombrowski N."/>
            <person name="Seitz K."/>
            <person name="Teske A."/>
            <person name="Baker B."/>
        </authorList>
    </citation>
    <scope>NUCLEOTIDE SEQUENCE [LARGE SCALE GENOMIC DNA]</scope>
</reference>
<dbReference type="InterPro" id="IPR027417">
    <property type="entry name" value="P-loop_NTPase"/>
</dbReference>
<dbReference type="PANTHER" id="PTHR43381">
    <property type="entry name" value="TRANSLATION INITIATION FACTOR IF-2-RELATED"/>
    <property type="match status" value="1"/>
</dbReference>
<dbReference type="SUPFAM" id="SSF52540">
    <property type="entry name" value="P-loop containing nucleoside triphosphate hydrolases"/>
    <property type="match status" value="1"/>
</dbReference>
<evidence type="ECO:0000313" key="11">
    <source>
        <dbReference type="Proteomes" id="UP000192520"/>
    </source>
</evidence>
<evidence type="ECO:0000256" key="3">
    <source>
        <dbReference type="ARBA" id="ARBA00022540"/>
    </source>
</evidence>
<dbReference type="PROSITE" id="PS51722">
    <property type="entry name" value="G_TR_2"/>
    <property type="match status" value="1"/>
</dbReference>
<dbReference type="FunFam" id="3.40.50.300:FF:000019">
    <property type="entry name" value="Translation initiation factor IF-2"/>
    <property type="match status" value="1"/>
</dbReference>
<dbReference type="Gene3D" id="2.40.30.10">
    <property type="entry name" value="Translation factors"/>
    <property type="match status" value="2"/>
</dbReference>
<dbReference type="PANTHER" id="PTHR43381:SF4">
    <property type="entry name" value="EUKARYOTIC TRANSLATION INITIATION FACTOR 5B"/>
    <property type="match status" value="1"/>
</dbReference>
<evidence type="ECO:0000256" key="2">
    <source>
        <dbReference type="ARBA" id="ARBA00020675"/>
    </source>
</evidence>
<dbReference type="InterPro" id="IPR000178">
    <property type="entry name" value="TF_IF2_bacterial-like"/>
</dbReference>
<dbReference type="PROSITE" id="PS01176">
    <property type="entry name" value="IF2"/>
    <property type="match status" value="1"/>
</dbReference>
<feature type="domain" description="Tr-type G" evidence="9">
    <location>
        <begin position="1"/>
        <end position="162"/>
    </location>
</feature>
<sequence>IVCFLGHVDHGKTSLLDRIRRTKEQLKEAGGITQSIGACFVHGITFLDTPGHEAFTAMRARGGKSADLAVLVVAADDGVMPQTVEAIDHIKAANVPLLVAVNKMDLQGVSSEKVKQQLSEHGVLVEEWGGDVVLVECSAKTGQGVDELLEMIRLVAEMQELKADPTAPPSGMVIESSMDTRRGALTSVVVREGTLKTGHYLVVGSVYGRIRSMYNWQGEKIKEVKPGQPAEVVGLKEVVEAGSPFVAVKSDAEARKIALDSIRPRPPQVAKPEKNDEENECLKTLKFIIKADTNGSLDALHHSLERLATPKVQIVFVHEGIGIISEADALLAQVADAVIWGFRVDVDPVARQIIKSGKLIVKTHGIIYKLIEEAQRLISGKEKEGELVRIGLAEVLKIFVLSDGTLVAGSRVREGEIKIKGKVRILRGEDQTAEGQIVSLRHEKEEVKKVRTGQECGIVISPAFEFKQGDLIECLEEYKEKG</sequence>
<gene>
    <name evidence="10" type="ORF">B5M47_03850</name>
</gene>
<dbReference type="Proteomes" id="UP000192520">
    <property type="component" value="Unassembled WGS sequence"/>
</dbReference>
<dbReference type="Pfam" id="PF22042">
    <property type="entry name" value="EF-G_D2"/>
    <property type="match status" value="1"/>
</dbReference>
<organism evidence="10 11">
    <name type="scientific">candidate division CPR3 bacterium 4484_211</name>
    <dbReference type="NCBI Taxonomy" id="1968527"/>
    <lineage>
        <taxon>Bacteria</taxon>
        <taxon>Bacteria division CPR3</taxon>
    </lineage>
</organism>
<dbReference type="GO" id="GO:0005525">
    <property type="term" value="F:GTP binding"/>
    <property type="evidence" value="ECO:0007669"/>
    <property type="project" value="UniProtKB-KW"/>
</dbReference>
<dbReference type="CDD" id="cd03702">
    <property type="entry name" value="IF2_mtIF2_II"/>
    <property type="match status" value="1"/>
</dbReference>
<dbReference type="InterPro" id="IPR009000">
    <property type="entry name" value="Transl_B-barrel_sf"/>
</dbReference>
<dbReference type="InterPro" id="IPR036925">
    <property type="entry name" value="TIF_IF2_dom3_sf"/>
</dbReference>
<dbReference type="InterPro" id="IPR015760">
    <property type="entry name" value="TIF_IF2"/>
</dbReference>
<evidence type="ECO:0000256" key="8">
    <source>
        <dbReference type="RuleBase" id="RU000644"/>
    </source>
</evidence>
<dbReference type="SUPFAM" id="SSF50447">
    <property type="entry name" value="Translation proteins"/>
    <property type="match status" value="2"/>
</dbReference>
<dbReference type="NCBIfam" id="TIGR00231">
    <property type="entry name" value="small_GTP"/>
    <property type="match status" value="1"/>
</dbReference>
<dbReference type="GO" id="GO:0003924">
    <property type="term" value="F:GTPase activity"/>
    <property type="evidence" value="ECO:0007669"/>
    <property type="project" value="InterPro"/>
</dbReference>
<keyword evidence="4" id="KW-0547">Nucleotide-binding</keyword>
<dbReference type="GO" id="GO:0003743">
    <property type="term" value="F:translation initiation factor activity"/>
    <property type="evidence" value="ECO:0007669"/>
    <property type="project" value="UniProtKB-UniRule"/>
</dbReference>
<keyword evidence="6" id="KW-0342">GTP-binding</keyword>
<evidence type="ECO:0000256" key="5">
    <source>
        <dbReference type="ARBA" id="ARBA00022917"/>
    </source>
</evidence>
<dbReference type="Pfam" id="PF11987">
    <property type="entry name" value="IF-2"/>
    <property type="match status" value="1"/>
</dbReference>
<dbReference type="NCBIfam" id="TIGR00487">
    <property type="entry name" value="IF-2"/>
    <property type="match status" value="1"/>
</dbReference>
<dbReference type="FunFam" id="3.40.50.10050:FF:000001">
    <property type="entry name" value="Translation initiation factor IF-2"/>
    <property type="match status" value="1"/>
</dbReference>
<dbReference type="CDD" id="cd01887">
    <property type="entry name" value="IF2_eIF5B"/>
    <property type="match status" value="1"/>
</dbReference>
<feature type="non-terminal residue" evidence="10">
    <location>
        <position position="1"/>
    </location>
</feature>
<accession>A0A1W9NWE5</accession>
<dbReference type="STRING" id="1968527.B5M47_03850"/>
<dbReference type="SUPFAM" id="SSF52156">
    <property type="entry name" value="Initiation factor IF2/eIF5b, domain 3"/>
    <property type="match status" value="1"/>
</dbReference>
<comment type="similarity">
    <text evidence="1 8">Belongs to the TRAFAC class translation factor GTPase superfamily. Classic translation factor GTPase family. IF-2 subfamily.</text>
</comment>
<keyword evidence="5 8" id="KW-0648">Protein biosynthesis</keyword>
<dbReference type="Gene3D" id="3.40.50.10050">
    <property type="entry name" value="Translation initiation factor IF- 2, domain 3"/>
    <property type="match status" value="1"/>
</dbReference>
<name>A0A1W9NWE5_UNCC3</name>
<evidence type="ECO:0000313" key="10">
    <source>
        <dbReference type="EMBL" id="OQX50392.1"/>
    </source>
</evidence>
<dbReference type="CDD" id="cd03692">
    <property type="entry name" value="mtIF2_IVc"/>
    <property type="match status" value="1"/>
</dbReference>
<comment type="caution">
    <text evidence="10">The sequence shown here is derived from an EMBL/GenBank/DDBJ whole genome shotgun (WGS) entry which is preliminary data.</text>
</comment>
<dbReference type="InterPro" id="IPR053905">
    <property type="entry name" value="EF-G-like_DII"/>
</dbReference>
<proteinExistence type="inferred from homology"/>
<dbReference type="InterPro" id="IPR000795">
    <property type="entry name" value="T_Tr_GTP-bd_dom"/>
</dbReference>